<dbReference type="InterPro" id="IPR036412">
    <property type="entry name" value="HAD-like_sf"/>
</dbReference>
<sequence length="588" mass="66969">MVHPQFAEDIRLIIWDLDETFWNGTLTEGGIEYRQDCHDLVCTLNARGVMNAICSKNDHAKIETILTNKGIWDQFIFPSIDWTAKGPRLANMLTQIGLRAQSALFIDDNPMNLAQAVAAVPGLNVAGPEVIRHLETAQQLAGKHDPNLTRLAQYKIKEAKTRAAQITDDSTVDFLRNSEVQVLFDYDVEAHLDRAIELINRTNQLNFTKNRLPEDQEAARAELSALLSHNTSDAALIRVRDRFGDYGYVGFYLTRRIHNKRRLEHFCFSCRTLNMFIEHYVYGVLNKPDLTVRGEVLSDVHDRAVSVDWITPQTLHSKANEPAKAVEQFGPVFARGGCDLASLMHYMSLHTPKLTQEFNEPRNGQMLRRDHSAFLMPALDGGLTVPQLKAAEELGYRSEDFETDLLSVTEPGSLCFLSFWADADIPLYRHRQSGLQVPYWLVGAQNHDLIARSDLRAAVAKTDLQRERLEVLCRDYEYQGLLGPDEMVARYADVLNAIPPQVHIVLMLANERGPLFFLNRDKPRHKHHQLLNIALRQVAEQRSNVTLLDPENHIAGARDLLDLNHFRRDVYHRLYLDLMQGLHLPKVA</sequence>
<proteinExistence type="predicted"/>
<dbReference type="SUPFAM" id="SSF56784">
    <property type="entry name" value="HAD-like"/>
    <property type="match status" value="1"/>
</dbReference>
<dbReference type="EMBL" id="JEMU01000004">
    <property type="protein sequence ID" value="KAJ03951.1"/>
    <property type="molecule type" value="Genomic_DNA"/>
</dbReference>
<dbReference type="STRING" id="83219.PM02_06435"/>
<protein>
    <recommendedName>
        <fullName evidence="3">FkbH-like protein</fullName>
    </recommendedName>
</protein>
<organism evidence="1 2">
    <name type="scientific">Sulfitobacter mediterraneus</name>
    <dbReference type="NCBI Taxonomy" id="83219"/>
    <lineage>
        <taxon>Bacteria</taxon>
        <taxon>Pseudomonadati</taxon>
        <taxon>Pseudomonadota</taxon>
        <taxon>Alphaproteobacteria</taxon>
        <taxon>Rhodobacterales</taxon>
        <taxon>Roseobacteraceae</taxon>
        <taxon>Sulfitobacter</taxon>
    </lineage>
</organism>
<accession>A0A061SQG5</accession>
<keyword evidence="2" id="KW-1185">Reference proteome</keyword>
<evidence type="ECO:0008006" key="3">
    <source>
        <dbReference type="Google" id="ProtNLM"/>
    </source>
</evidence>
<comment type="caution">
    <text evidence="1">The sequence shown here is derived from an EMBL/GenBank/DDBJ whole genome shotgun (WGS) entry which is preliminary data.</text>
</comment>
<dbReference type="eggNOG" id="COG3882">
    <property type="taxonomic scope" value="Bacteria"/>
</dbReference>
<dbReference type="Gene3D" id="3.40.50.1000">
    <property type="entry name" value="HAD superfamily/HAD-like"/>
    <property type="match status" value="1"/>
</dbReference>
<gene>
    <name evidence="1" type="ORF">PM02_06435</name>
</gene>
<reference evidence="1 2" key="1">
    <citation type="journal article" date="2014" name="Genome Announc.">
        <title>Draft Genome Sequences of Two Isolates of the Roseobacter Group, Sulfitobacter sp. Strains 3SOLIMAR09 and 1FIGIMAR09, from Harbors of Mallorca Island (Mediterranean Sea).</title>
        <authorList>
            <person name="Mas-Llado M."/>
            <person name="Pina-Villalonga J.M."/>
            <person name="Brunet-Galmes I."/>
            <person name="Nogales B."/>
            <person name="Bosch R."/>
        </authorList>
    </citation>
    <scope>NUCLEOTIDE SEQUENCE [LARGE SCALE GENOMIC DNA]</scope>
    <source>
        <strain evidence="1 2">1FIGIMAR09</strain>
    </source>
</reference>
<dbReference type="AlphaFoldDB" id="A0A061SQG5"/>
<dbReference type="RefSeq" id="WP_051584058.1">
    <property type="nucleotide sequence ID" value="NZ_JEMU01000004.1"/>
</dbReference>
<evidence type="ECO:0000313" key="2">
    <source>
        <dbReference type="Proteomes" id="UP000027337"/>
    </source>
</evidence>
<dbReference type="InterPro" id="IPR023214">
    <property type="entry name" value="HAD_sf"/>
</dbReference>
<evidence type="ECO:0000313" key="1">
    <source>
        <dbReference type="EMBL" id="KAJ03951.1"/>
    </source>
</evidence>
<dbReference type="Proteomes" id="UP000027337">
    <property type="component" value="Unassembled WGS sequence"/>
</dbReference>
<name>A0A061SQG5_9RHOB</name>